<sequence length="67" mass="7273">MTVGSLNNTNDSSIIKLSTALSGKCDGNVVENALNCDEESVFNLLDQMTKRPCWSLGNSICGYRTNE</sequence>
<name>A0A183NP42_9TREM</name>
<dbReference type="Proteomes" id="UP000269396">
    <property type="component" value="Unassembled WGS sequence"/>
</dbReference>
<dbReference type="EMBL" id="UZAL01008421">
    <property type="protein sequence ID" value="VDP00159.1"/>
    <property type="molecule type" value="Genomic_DNA"/>
</dbReference>
<accession>A0A183NP42</accession>
<reference evidence="1 2" key="1">
    <citation type="submission" date="2018-11" db="EMBL/GenBank/DDBJ databases">
        <authorList>
            <consortium name="Pathogen Informatics"/>
        </authorList>
    </citation>
    <scope>NUCLEOTIDE SEQUENCE [LARGE SCALE GENOMIC DNA]</scope>
    <source>
        <strain>Denwood</strain>
        <strain evidence="2">Zambia</strain>
    </source>
</reference>
<protein>
    <submittedName>
        <fullName evidence="1">Uncharacterized protein</fullName>
    </submittedName>
</protein>
<gene>
    <name evidence="1" type="ORF">SMTD_LOCUS3879</name>
</gene>
<proteinExistence type="predicted"/>
<evidence type="ECO:0000313" key="2">
    <source>
        <dbReference type="Proteomes" id="UP000269396"/>
    </source>
</evidence>
<organism evidence="1 2">
    <name type="scientific">Schistosoma mattheei</name>
    <dbReference type="NCBI Taxonomy" id="31246"/>
    <lineage>
        <taxon>Eukaryota</taxon>
        <taxon>Metazoa</taxon>
        <taxon>Spiralia</taxon>
        <taxon>Lophotrochozoa</taxon>
        <taxon>Platyhelminthes</taxon>
        <taxon>Trematoda</taxon>
        <taxon>Digenea</taxon>
        <taxon>Strigeidida</taxon>
        <taxon>Schistosomatoidea</taxon>
        <taxon>Schistosomatidae</taxon>
        <taxon>Schistosoma</taxon>
    </lineage>
</organism>
<dbReference type="AlphaFoldDB" id="A0A183NP42"/>
<keyword evidence="2" id="KW-1185">Reference proteome</keyword>
<evidence type="ECO:0000313" key="1">
    <source>
        <dbReference type="EMBL" id="VDP00159.1"/>
    </source>
</evidence>